<proteinExistence type="inferred from homology"/>
<feature type="compositionally biased region" description="Polar residues" evidence="2">
    <location>
        <begin position="211"/>
        <end position="226"/>
    </location>
</feature>
<keyword evidence="4" id="KW-1185">Reference proteome</keyword>
<dbReference type="PANTHER" id="PTHR12353">
    <property type="entry name" value="DISKS LARGE-ASSOCIATED PROTEIN DAP SAP90/PSD-95-ASSOCIATED PROTEIN"/>
    <property type="match status" value="1"/>
</dbReference>
<dbReference type="GO" id="GO:0099572">
    <property type="term" value="C:postsynaptic specialization"/>
    <property type="evidence" value="ECO:0007669"/>
    <property type="project" value="TreeGrafter"/>
</dbReference>
<dbReference type="Pfam" id="PF03359">
    <property type="entry name" value="GKAP"/>
    <property type="match status" value="2"/>
</dbReference>
<protein>
    <submittedName>
        <fullName evidence="3">Uncharacterized protein</fullName>
    </submittedName>
</protein>
<evidence type="ECO:0000313" key="4">
    <source>
        <dbReference type="Proteomes" id="UP000261540"/>
    </source>
</evidence>
<dbReference type="GeneTree" id="ENSGT00940000159513"/>
<evidence type="ECO:0000256" key="2">
    <source>
        <dbReference type="SAM" id="MobiDB-lite"/>
    </source>
</evidence>
<dbReference type="Proteomes" id="UP000261540">
    <property type="component" value="Unplaced"/>
</dbReference>
<accession>A0A3B3QYJ1</accession>
<sequence length="242" mass="26629">MWLHCSTSLMDQDESGFSQRGVTPGWGSSPQQTCLDRLHWSELNCHQTSNTGLGSSSDTGLDPGLGLGRSSRQNDADFYMRLLCVEVERIQGWCQGMQKETEDTRVPEEGECLALPAGGAVWVMLPVSSPRLPALAELWELLQLGLEEVRLTFLDLQTLRDSGWRQISDVPPPLPKKPAGGMGGAQAQSLSVRREQSLNGQQRPEAHGKPSPTQQTPSLRQDSATESADDVERFIIEGQTRF</sequence>
<dbReference type="GO" id="GO:0060090">
    <property type="term" value="F:molecular adaptor activity"/>
    <property type="evidence" value="ECO:0007669"/>
    <property type="project" value="TreeGrafter"/>
</dbReference>
<organism evidence="3 4">
    <name type="scientific">Paramormyrops kingsleyae</name>
    <dbReference type="NCBI Taxonomy" id="1676925"/>
    <lineage>
        <taxon>Eukaryota</taxon>
        <taxon>Metazoa</taxon>
        <taxon>Chordata</taxon>
        <taxon>Craniata</taxon>
        <taxon>Vertebrata</taxon>
        <taxon>Euteleostomi</taxon>
        <taxon>Actinopterygii</taxon>
        <taxon>Neopterygii</taxon>
        <taxon>Teleostei</taxon>
        <taxon>Osteoglossocephala</taxon>
        <taxon>Osteoglossomorpha</taxon>
        <taxon>Osteoglossiformes</taxon>
        <taxon>Mormyridae</taxon>
        <taxon>Paramormyrops</taxon>
    </lineage>
</organism>
<evidence type="ECO:0000256" key="1">
    <source>
        <dbReference type="ARBA" id="ARBA00008839"/>
    </source>
</evidence>
<evidence type="ECO:0000313" key="3">
    <source>
        <dbReference type="Ensembl" id="ENSPKIP00000010710.1"/>
    </source>
</evidence>
<name>A0A3B3QYJ1_9TELE</name>
<dbReference type="Ensembl" id="ENSPKIT00000034845.1">
    <property type="protein sequence ID" value="ENSPKIP00000010710.1"/>
    <property type="gene ID" value="ENSPKIG00000025323.1"/>
</dbReference>
<reference evidence="3" key="2">
    <citation type="submission" date="2025-09" db="UniProtKB">
        <authorList>
            <consortium name="Ensembl"/>
        </authorList>
    </citation>
    <scope>IDENTIFICATION</scope>
</reference>
<dbReference type="AlphaFoldDB" id="A0A3B3QYJ1"/>
<dbReference type="PANTHER" id="PTHR12353:SF4">
    <property type="entry name" value="DISKS LARGE-ASSOCIATED PROTEIN 3"/>
    <property type="match status" value="1"/>
</dbReference>
<reference evidence="3" key="1">
    <citation type="submission" date="2025-08" db="UniProtKB">
        <authorList>
            <consortium name="Ensembl"/>
        </authorList>
    </citation>
    <scope>IDENTIFICATION</scope>
</reference>
<comment type="similarity">
    <text evidence="1">Belongs to the SAPAP family.</text>
</comment>
<dbReference type="STRING" id="1676925.ENSPKIP00000010710"/>
<dbReference type="InterPro" id="IPR005026">
    <property type="entry name" value="SAPAP"/>
</dbReference>
<feature type="region of interest" description="Disordered" evidence="2">
    <location>
        <begin position="165"/>
        <end position="242"/>
    </location>
</feature>
<dbReference type="GO" id="GO:0023052">
    <property type="term" value="P:signaling"/>
    <property type="evidence" value="ECO:0007669"/>
    <property type="project" value="InterPro"/>
</dbReference>
<feature type="compositionally biased region" description="Polar residues" evidence="2">
    <location>
        <begin position="186"/>
        <end position="202"/>
    </location>
</feature>
<dbReference type="GO" id="GO:0098978">
    <property type="term" value="C:glutamatergic synapse"/>
    <property type="evidence" value="ECO:0007669"/>
    <property type="project" value="TreeGrafter"/>
</dbReference>